<accession>A0A4P9WV26</accession>
<dbReference type="SUPFAM" id="SSF55711">
    <property type="entry name" value="Subdomain of clathrin and coatomer appendage domain"/>
    <property type="match status" value="1"/>
</dbReference>
<reference evidence="3" key="1">
    <citation type="journal article" date="2018" name="Nat. Microbiol.">
        <title>Leveraging single-cell genomics to expand the fungal tree of life.</title>
        <authorList>
            <person name="Ahrendt S.R."/>
            <person name="Quandt C.A."/>
            <person name="Ciobanu D."/>
            <person name="Clum A."/>
            <person name="Salamov A."/>
            <person name="Andreopoulos B."/>
            <person name="Cheng J.F."/>
            <person name="Woyke T."/>
            <person name="Pelin A."/>
            <person name="Henrissat B."/>
            <person name="Reynolds N.K."/>
            <person name="Benny G.L."/>
            <person name="Smith M.E."/>
            <person name="James T.Y."/>
            <person name="Grigoriev I.V."/>
        </authorList>
    </citation>
    <scope>NUCLEOTIDE SEQUENCE [LARGE SCALE GENOMIC DNA]</scope>
    <source>
        <strain evidence="3">ATCC 52028</strain>
    </source>
</reference>
<dbReference type="GO" id="GO:0006891">
    <property type="term" value="P:intra-Golgi vesicle-mediated transport"/>
    <property type="evidence" value="ECO:0007669"/>
    <property type="project" value="TreeGrafter"/>
</dbReference>
<dbReference type="InterPro" id="IPR012295">
    <property type="entry name" value="TBP_dom_sf"/>
</dbReference>
<dbReference type="PANTHER" id="PTHR10261">
    <property type="entry name" value="COATOMER SUBUNIT GAMMA"/>
    <property type="match status" value="1"/>
</dbReference>
<evidence type="ECO:0000259" key="1">
    <source>
        <dbReference type="Pfam" id="PF16381"/>
    </source>
</evidence>
<proteinExistence type="predicted"/>
<protein>
    <submittedName>
        <fullName evidence="2">Gamma-COP-domain-containing protein</fullName>
    </submittedName>
</protein>
<dbReference type="GO" id="GO:0009306">
    <property type="term" value="P:protein secretion"/>
    <property type="evidence" value="ECO:0007669"/>
    <property type="project" value="TreeGrafter"/>
</dbReference>
<evidence type="ECO:0000313" key="2">
    <source>
        <dbReference type="EMBL" id="RKO95250.1"/>
    </source>
</evidence>
<gene>
    <name evidence="2" type="ORF">CAUPRSCDRAFT_13035</name>
</gene>
<dbReference type="Proteomes" id="UP000268535">
    <property type="component" value="Unassembled WGS sequence"/>
</dbReference>
<dbReference type="Gene3D" id="3.30.310.10">
    <property type="entry name" value="TATA-Binding Protein"/>
    <property type="match status" value="1"/>
</dbReference>
<dbReference type="InterPro" id="IPR017106">
    <property type="entry name" value="Coatomer_gsu"/>
</dbReference>
<evidence type="ECO:0000313" key="3">
    <source>
        <dbReference type="Proteomes" id="UP000268535"/>
    </source>
</evidence>
<dbReference type="Pfam" id="PF16381">
    <property type="entry name" value="Coatomer_g_Cpla"/>
    <property type="match status" value="1"/>
</dbReference>
<dbReference type="GO" id="GO:0006888">
    <property type="term" value="P:endoplasmic reticulum to Golgi vesicle-mediated transport"/>
    <property type="evidence" value="ECO:0007669"/>
    <property type="project" value="TreeGrafter"/>
</dbReference>
<dbReference type="PANTHER" id="PTHR10261:SF0">
    <property type="entry name" value="COATOMER SUBUNIT GAMMA-2"/>
    <property type="match status" value="1"/>
</dbReference>
<dbReference type="GO" id="GO:0006886">
    <property type="term" value="P:intracellular protein transport"/>
    <property type="evidence" value="ECO:0007669"/>
    <property type="project" value="InterPro"/>
</dbReference>
<dbReference type="GO" id="GO:0005793">
    <property type="term" value="C:endoplasmic reticulum-Golgi intermediate compartment"/>
    <property type="evidence" value="ECO:0007669"/>
    <property type="project" value="TreeGrafter"/>
</dbReference>
<dbReference type="GO" id="GO:0000139">
    <property type="term" value="C:Golgi membrane"/>
    <property type="evidence" value="ECO:0007669"/>
    <property type="project" value="TreeGrafter"/>
</dbReference>
<dbReference type="GO" id="GO:0030126">
    <property type="term" value="C:COPI vesicle coat"/>
    <property type="evidence" value="ECO:0007669"/>
    <property type="project" value="TreeGrafter"/>
</dbReference>
<sequence length="156" mass="15367">MFRDFLAEQCERAAAAVGAAAAAAAQDALAASGVAAGAHRLAGSGGDGDTLRDAAGAARAAAGHPSETYNLTAVATCASAVKSIVPMLGLAPVQGSDVVAAGKNTHTLLLAGRFVDGTPCLAQVRMVSEEGAGVMIQVMAKSPNPTVALRVVNAIQ</sequence>
<name>A0A4P9WV26_9FUNG</name>
<dbReference type="InterPro" id="IPR032154">
    <property type="entry name" value="Coatomer_g_Cpla"/>
</dbReference>
<feature type="domain" description="Coatomer subunit gamma C-terminal" evidence="1">
    <location>
        <begin position="66"/>
        <end position="155"/>
    </location>
</feature>
<dbReference type="InterPro" id="IPR009028">
    <property type="entry name" value="Coatomer/calthrin_app_sub_C"/>
</dbReference>
<dbReference type="EMBL" id="ML012373">
    <property type="protein sequence ID" value="RKO95250.1"/>
    <property type="molecule type" value="Genomic_DNA"/>
</dbReference>
<organism evidence="2 3">
    <name type="scientific">Caulochytrium protostelioides</name>
    <dbReference type="NCBI Taxonomy" id="1555241"/>
    <lineage>
        <taxon>Eukaryota</taxon>
        <taxon>Fungi</taxon>
        <taxon>Fungi incertae sedis</taxon>
        <taxon>Chytridiomycota</taxon>
        <taxon>Chytridiomycota incertae sedis</taxon>
        <taxon>Chytridiomycetes</taxon>
        <taxon>Caulochytriales</taxon>
        <taxon>Caulochytriaceae</taxon>
        <taxon>Caulochytrium</taxon>
    </lineage>
</organism>
<dbReference type="AlphaFoldDB" id="A0A4P9WV26"/>
<dbReference type="GO" id="GO:0005783">
    <property type="term" value="C:endoplasmic reticulum"/>
    <property type="evidence" value="ECO:0007669"/>
    <property type="project" value="TreeGrafter"/>
</dbReference>